<dbReference type="RefSeq" id="WP_147040211.1">
    <property type="nucleotide sequence ID" value="NZ_BJYZ01000006.1"/>
</dbReference>
<dbReference type="EMBL" id="BJYZ01000006">
    <property type="protein sequence ID" value="GEO37306.1"/>
    <property type="molecule type" value="Genomic_DNA"/>
</dbReference>
<keyword evidence="2" id="KW-1185">Reference proteome</keyword>
<accession>A0A512DLE0</accession>
<gene>
    <name evidence="1" type="ORF">SAE02_14540</name>
</gene>
<protein>
    <submittedName>
        <fullName evidence="1">Uncharacterized protein</fullName>
    </submittedName>
</protein>
<comment type="caution">
    <text evidence="1">The sequence shown here is derived from an EMBL/GenBank/DDBJ whole genome shotgun (WGS) entry which is preliminary data.</text>
</comment>
<organism evidence="1 2">
    <name type="scientific">Skermanella aerolata</name>
    <dbReference type="NCBI Taxonomy" id="393310"/>
    <lineage>
        <taxon>Bacteria</taxon>
        <taxon>Pseudomonadati</taxon>
        <taxon>Pseudomonadota</taxon>
        <taxon>Alphaproteobacteria</taxon>
        <taxon>Rhodospirillales</taxon>
        <taxon>Azospirillaceae</taxon>
        <taxon>Skermanella</taxon>
    </lineage>
</organism>
<reference evidence="1 2" key="1">
    <citation type="submission" date="2019-07" db="EMBL/GenBank/DDBJ databases">
        <title>Whole genome shotgun sequence of Skermanella aerolata NBRC 106429.</title>
        <authorList>
            <person name="Hosoyama A."/>
            <person name="Uohara A."/>
            <person name="Ohji S."/>
            <person name="Ichikawa N."/>
        </authorList>
    </citation>
    <scope>NUCLEOTIDE SEQUENCE [LARGE SCALE GENOMIC DNA]</scope>
    <source>
        <strain evidence="1 2">NBRC 106429</strain>
    </source>
</reference>
<dbReference type="AlphaFoldDB" id="A0A512DLE0"/>
<dbReference type="Proteomes" id="UP000321523">
    <property type="component" value="Unassembled WGS sequence"/>
</dbReference>
<evidence type="ECO:0000313" key="1">
    <source>
        <dbReference type="EMBL" id="GEO37306.1"/>
    </source>
</evidence>
<name>A0A512DLE0_9PROT</name>
<sequence>MFESVTRNLTRKFNDKNVRDFEATAQEVRQAVLKAASPVWRQEENAVASRLRQALPPLAADGLGLQPVREQAILDVLVAQEIARIDMGIDLVIAQPH</sequence>
<proteinExistence type="predicted"/>
<evidence type="ECO:0000313" key="2">
    <source>
        <dbReference type="Proteomes" id="UP000321523"/>
    </source>
</evidence>